<reference evidence="2 3" key="1">
    <citation type="submission" date="2018-07" db="EMBL/GenBank/DDBJ databases">
        <title>Genome sequencing of Moraxellaceae gen. HYN0046.</title>
        <authorList>
            <person name="Kim M."/>
            <person name="Yi H."/>
        </authorList>
    </citation>
    <scope>NUCLEOTIDE SEQUENCE [LARGE SCALE GENOMIC DNA]</scope>
    <source>
        <strain evidence="2 3">HYN0046</strain>
    </source>
</reference>
<proteinExistence type="predicted"/>
<evidence type="ECO:0000256" key="1">
    <source>
        <dbReference type="SAM" id="Phobius"/>
    </source>
</evidence>
<keyword evidence="1" id="KW-0812">Transmembrane</keyword>
<dbReference type="RefSeq" id="WP_114899364.1">
    <property type="nucleotide sequence ID" value="NZ_CP031222.1"/>
</dbReference>
<feature type="transmembrane region" description="Helical" evidence="1">
    <location>
        <begin position="21"/>
        <end position="39"/>
    </location>
</feature>
<sequence length="217" mass="24069">MAVRSNRQPIAQSQKKAVQHVMPSLVKVAVIMSVVPFMLSLSACQSYKELETKPVWMMPSLNNANIDSSGIASVHCAGGVGCQFVALNGVQLLNTVTGEPTERSKTDAVLRFESPTSYSSQYYLALSSAPHDVDVQFFPITRSRVENFSVTHRFRAGHRYDLNLYRQSREQSGSLLSLAGPAPLCIDLLDNNQLSRRFCRSYDFQAGTSSFVEQKIK</sequence>
<name>A0A345P7J6_9GAMM</name>
<protein>
    <submittedName>
        <fullName evidence="2">Uncharacterized protein</fullName>
    </submittedName>
</protein>
<dbReference type="AlphaFoldDB" id="A0A345P7J6"/>
<evidence type="ECO:0000313" key="2">
    <source>
        <dbReference type="EMBL" id="AXI03255.1"/>
    </source>
</evidence>
<keyword evidence="3" id="KW-1185">Reference proteome</keyword>
<gene>
    <name evidence="2" type="ORF">HYN46_10630</name>
</gene>
<accession>A0A345P7J6</accession>
<dbReference type="Proteomes" id="UP000253940">
    <property type="component" value="Chromosome"/>
</dbReference>
<keyword evidence="1" id="KW-0472">Membrane</keyword>
<dbReference type="OrthoDB" id="6696509at2"/>
<keyword evidence="1" id="KW-1133">Transmembrane helix</keyword>
<dbReference type="KEGG" id="mbah:HYN46_10630"/>
<organism evidence="2 3">
    <name type="scientific">Aquirhabdus parva</name>
    <dbReference type="NCBI Taxonomy" id="2283318"/>
    <lineage>
        <taxon>Bacteria</taxon>
        <taxon>Pseudomonadati</taxon>
        <taxon>Pseudomonadota</taxon>
        <taxon>Gammaproteobacteria</taxon>
        <taxon>Moraxellales</taxon>
        <taxon>Moraxellaceae</taxon>
        <taxon>Aquirhabdus</taxon>
    </lineage>
</organism>
<dbReference type="EMBL" id="CP031222">
    <property type="protein sequence ID" value="AXI03255.1"/>
    <property type="molecule type" value="Genomic_DNA"/>
</dbReference>
<evidence type="ECO:0000313" key="3">
    <source>
        <dbReference type="Proteomes" id="UP000253940"/>
    </source>
</evidence>